<organism evidence="1 2">
    <name type="scientific">Psychroflexus planctonicus</name>
    <dbReference type="NCBI Taxonomy" id="1526575"/>
    <lineage>
        <taxon>Bacteria</taxon>
        <taxon>Pseudomonadati</taxon>
        <taxon>Bacteroidota</taxon>
        <taxon>Flavobacteriia</taxon>
        <taxon>Flavobacteriales</taxon>
        <taxon>Flavobacteriaceae</taxon>
        <taxon>Psychroflexus</taxon>
    </lineage>
</organism>
<evidence type="ECO:0000313" key="2">
    <source>
        <dbReference type="Proteomes" id="UP000599179"/>
    </source>
</evidence>
<comment type="caution">
    <text evidence="1">The sequence shown here is derived from an EMBL/GenBank/DDBJ whole genome shotgun (WGS) entry which is preliminary data.</text>
</comment>
<accession>A0ABQ1SLH6</accession>
<keyword evidence="2" id="KW-1185">Reference proteome</keyword>
<dbReference type="EMBL" id="BMGM01000010">
    <property type="protein sequence ID" value="GGE41341.1"/>
    <property type="molecule type" value="Genomic_DNA"/>
</dbReference>
<dbReference type="Proteomes" id="UP000599179">
    <property type="component" value="Unassembled WGS sequence"/>
</dbReference>
<name>A0ABQ1SLH6_9FLAO</name>
<gene>
    <name evidence="1" type="ORF">GCM10010832_21720</name>
</gene>
<dbReference type="SUPFAM" id="SSF55961">
    <property type="entry name" value="Bet v1-like"/>
    <property type="match status" value="1"/>
</dbReference>
<protein>
    <recommendedName>
        <fullName evidence="3">SRPBCC family protein</fullName>
    </recommendedName>
</protein>
<reference evidence="2" key="1">
    <citation type="journal article" date="2019" name="Int. J. Syst. Evol. Microbiol.">
        <title>The Global Catalogue of Microorganisms (GCM) 10K type strain sequencing project: providing services to taxonomists for standard genome sequencing and annotation.</title>
        <authorList>
            <consortium name="The Broad Institute Genomics Platform"/>
            <consortium name="The Broad Institute Genome Sequencing Center for Infectious Disease"/>
            <person name="Wu L."/>
            <person name="Ma J."/>
        </authorList>
    </citation>
    <scope>NUCLEOTIDE SEQUENCE [LARGE SCALE GENOMIC DNA]</scope>
    <source>
        <strain evidence="2">CGMCC 1.12931</strain>
    </source>
</reference>
<evidence type="ECO:0008006" key="3">
    <source>
        <dbReference type="Google" id="ProtNLM"/>
    </source>
</evidence>
<proteinExistence type="predicted"/>
<sequence length="132" mass="15184">MNLESPKVKLNKTQKEVFDFLADVKNFEKIMPESIEKFESLDENSFLFQLKGMPVLKLTLKEKTEASKIILGAKSEKLPFKLIADIQEVDGSTSELQLLFEGEFNAMMSMMIKSPIQKFIKSLSENLEKRFN</sequence>
<dbReference type="RefSeq" id="WP_188459160.1">
    <property type="nucleotide sequence ID" value="NZ_BMGM01000010.1"/>
</dbReference>
<evidence type="ECO:0000313" key="1">
    <source>
        <dbReference type="EMBL" id="GGE41341.1"/>
    </source>
</evidence>